<keyword evidence="2" id="KW-0378">Hydrolase</keyword>
<evidence type="ECO:0000313" key="3">
    <source>
        <dbReference type="Proteomes" id="UP000247459"/>
    </source>
</evidence>
<evidence type="ECO:0000259" key="1">
    <source>
        <dbReference type="Pfam" id="PF13392"/>
    </source>
</evidence>
<dbReference type="Proteomes" id="UP000247459">
    <property type="component" value="Unassembled WGS sequence"/>
</dbReference>
<accession>A0A2W0C853</accession>
<dbReference type="SUPFAM" id="SSF54060">
    <property type="entry name" value="His-Me finger endonucleases"/>
    <property type="match status" value="1"/>
</dbReference>
<keyword evidence="2" id="KW-0540">Nuclease</keyword>
<dbReference type="InterPro" id="IPR044925">
    <property type="entry name" value="His-Me_finger_sf"/>
</dbReference>
<name>A0A2W0C853_9BACL</name>
<keyword evidence="2" id="KW-0255">Endonuclease</keyword>
<dbReference type="GO" id="GO:0004519">
    <property type="term" value="F:endonuclease activity"/>
    <property type="evidence" value="ECO:0007669"/>
    <property type="project" value="UniProtKB-KW"/>
</dbReference>
<evidence type="ECO:0000313" key="2">
    <source>
        <dbReference type="EMBL" id="PYY28184.1"/>
    </source>
</evidence>
<proteinExistence type="predicted"/>
<dbReference type="AlphaFoldDB" id="A0A2W0C853"/>
<dbReference type="Pfam" id="PF13392">
    <property type="entry name" value="HNH_3"/>
    <property type="match status" value="1"/>
</dbReference>
<organism evidence="2 3">
    <name type="scientific">Paenibacillus illinoisensis</name>
    <dbReference type="NCBI Taxonomy" id="59845"/>
    <lineage>
        <taxon>Bacteria</taxon>
        <taxon>Bacillati</taxon>
        <taxon>Bacillota</taxon>
        <taxon>Bacilli</taxon>
        <taxon>Bacillales</taxon>
        <taxon>Paenibacillaceae</taxon>
        <taxon>Paenibacillus</taxon>
    </lineage>
</organism>
<protein>
    <submittedName>
        <fullName evidence="2">SPbeta phage endodeoxyribonuclease Homing endonuclease responsible for intron mobility</fullName>
    </submittedName>
</protein>
<dbReference type="EMBL" id="PRLG01000020">
    <property type="protein sequence ID" value="PYY28184.1"/>
    <property type="molecule type" value="Genomic_DNA"/>
</dbReference>
<sequence>MGEIPEKMVVNHKDGNKFNNNVSNLEIITVSQNNYHAHALGLKPNMIGERNGCSKLNDDNALKLIKDIMTGMRNKDLGVKYNLHPQYISLIRHKRRWKHMWKIAERATTSETAT</sequence>
<reference evidence="2 3" key="1">
    <citation type="submission" date="2018-01" db="EMBL/GenBank/DDBJ databases">
        <title>Genome sequence of the PGP bacterium Paenibacillus illinoisensis E3.</title>
        <authorList>
            <person name="Rolli E."/>
            <person name="Marasco R."/>
            <person name="Bessem C."/>
            <person name="Michoud G."/>
            <person name="Gaiarsa S."/>
            <person name="Borin S."/>
            <person name="Daffonchio D."/>
        </authorList>
    </citation>
    <scope>NUCLEOTIDE SEQUENCE [LARGE SCALE GENOMIC DNA]</scope>
    <source>
        <strain evidence="2 3">E3</strain>
    </source>
</reference>
<comment type="caution">
    <text evidence="2">The sequence shown here is derived from an EMBL/GenBank/DDBJ whole genome shotgun (WGS) entry which is preliminary data.</text>
</comment>
<dbReference type="InterPro" id="IPR003615">
    <property type="entry name" value="HNH_nuc"/>
</dbReference>
<dbReference type="Gene3D" id="3.90.75.20">
    <property type="match status" value="1"/>
</dbReference>
<feature type="domain" description="HNH nuclease" evidence="1">
    <location>
        <begin position="2"/>
        <end position="34"/>
    </location>
</feature>
<gene>
    <name evidence="2" type="primary">yosQ</name>
    <name evidence="2" type="ORF">PIL02S_03330</name>
</gene>